<evidence type="ECO:0000256" key="5">
    <source>
        <dbReference type="ARBA" id="ARBA00022737"/>
    </source>
</evidence>
<evidence type="ECO:0000259" key="15">
    <source>
        <dbReference type="PROSITE" id="PS50021"/>
    </source>
</evidence>
<evidence type="ECO:0000256" key="4">
    <source>
        <dbReference type="ARBA" id="ARBA00022692"/>
    </source>
</evidence>
<comment type="subcellular location">
    <subcellularLocation>
        <location evidence="1">Cytoplasm</location>
        <location evidence="1">Cytoskeleton</location>
    </subcellularLocation>
    <subcellularLocation>
        <location evidence="12">Endomembrane system</location>
        <topology evidence="12">Single-pass type IV membrane protein</topology>
        <orientation evidence="12">Cytoplasmic side</orientation>
    </subcellularLocation>
    <subcellularLocation>
        <location evidence="2">Nucleus membrane</location>
        <topology evidence="2">Single-pass membrane protein</topology>
        <orientation evidence="2">Cytoplasmic side</orientation>
    </subcellularLocation>
    <subcellularLocation>
        <location evidence="13">Nucleus membrane</location>
        <topology evidence="13">Single-pass type IV membrane protein</topology>
    </subcellularLocation>
</comment>
<evidence type="ECO:0000256" key="6">
    <source>
        <dbReference type="ARBA" id="ARBA00022989"/>
    </source>
</evidence>
<dbReference type="PANTHER" id="PTHR47535:SF1">
    <property type="entry name" value="NESPRIN-1"/>
    <property type="match status" value="1"/>
</dbReference>
<evidence type="ECO:0000256" key="10">
    <source>
        <dbReference type="ARBA" id="ARBA00023212"/>
    </source>
</evidence>
<keyword evidence="11" id="KW-0539">Nucleus</keyword>
<keyword evidence="7" id="KW-0175">Coiled coil</keyword>
<evidence type="ECO:0000256" key="3">
    <source>
        <dbReference type="ARBA" id="ARBA00022490"/>
    </source>
</evidence>
<dbReference type="InterPro" id="IPR001715">
    <property type="entry name" value="CH_dom"/>
</dbReference>
<dbReference type="GO" id="GO:0034993">
    <property type="term" value="C:meiotic nuclear membrane microtubule tethering complex"/>
    <property type="evidence" value="ECO:0007669"/>
    <property type="project" value="TreeGrafter"/>
</dbReference>
<keyword evidence="3" id="KW-0963">Cytoplasm</keyword>
<dbReference type="GO" id="GO:0051015">
    <property type="term" value="F:actin filament binding"/>
    <property type="evidence" value="ECO:0007669"/>
    <property type="project" value="TreeGrafter"/>
</dbReference>
<evidence type="ECO:0000256" key="11">
    <source>
        <dbReference type="ARBA" id="ARBA00023242"/>
    </source>
</evidence>
<evidence type="ECO:0000256" key="2">
    <source>
        <dbReference type="ARBA" id="ARBA00004528"/>
    </source>
</evidence>
<dbReference type="GO" id="GO:0005640">
    <property type="term" value="C:nuclear outer membrane"/>
    <property type="evidence" value="ECO:0007669"/>
    <property type="project" value="TreeGrafter"/>
</dbReference>
<keyword evidence="17" id="KW-1185">Reference proteome</keyword>
<evidence type="ECO:0000256" key="13">
    <source>
        <dbReference type="ARBA" id="ARBA00060498"/>
    </source>
</evidence>
<feature type="region of interest" description="Disordered" evidence="14">
    <location>
        <begin position="462"/>
        <end position="497"/>
    </location>
</feature>
<dbReference type="GO" id="GO:0005737">
    <property type="term" value="C:cytoplasm"/>
    <property type="evidence" value="ECO:0007669"/>
    <property type="project" value="TreeGrafter"/>
</dbReference>
<gene>
    <name evidence="16" type="ORF">MCOS_LOCUS1445</name>
</gene>
<evidence type="ECO:0000256" key="12">
    <source>
        <dbReference type="ARBA" id="ARBA00060457"/>
    </source>
</evidence>
<dbReference type="PROSITE" id="PS00020">
    <property type="entry name" value="ACTININ_2"/>
    <property type="match status" value="1"/>
</dbReference>
<dbReference type="PROSITE" id="PS50021">
    <property type="entry name" value="CH"/>
    <property type="match status" value="2"/>
</dbReference>
<dbReference type="STRING" id="53468.A0A0R3U484"/>
<accession>A0A0R3U484</accession>
<protein>
    <recommendedName>
        <fullName evidence="15">Calponin-homology (CH) domain-containing protein</fullName>
    </recommendedName>
</protein>
<organism evidence="16 17">
    <name type="scientific">Mesocestoides corti</name>
    <name type="common">Flatworm</name>
    <dbReference type="NCBI Taxonomy" id="53468"/>
    <lineage>
        <taxon>Eukaryota</taxon>
        <taxon>Metazoa</taxon>
        <taxon>Spiralia</taxon>
        <taxon>Lophotrochozoa</taxon>
        <taxon>Platyhelminthes</taxon>
        <taxon>Cestoda</taxon>
        <taxon>Eucestoda</taxon>
        <taxon>Cyclophyllidea</taxon>
        <taxon>Mesocestoididae</taxon>
        <taxon>Mesocestoides</taxon>
    </lineage>
</organism>
<evidence type="ECO:0000256" key="7">
    <source>
        <dbReference type="ARBA" id="ARBA00023054"/>
    </source>
</evidence>
<dbReference type="Gene3D" id="1.10.418.10">
    <property type="entry name" value="Calponin-like domain"/>
    <property type="match status" value="2"/>
</dbReference>
<keyword evidence="10" id="KW-0206">Cytoskeleton</keyword>
<dbReference type="OrthoDB" id="18853at2759"/>
<keyword evidence="4" id="KW-0812">Transmembrane</keyword>
<keyword evidence="5" id="KW-0677">Repeat</keyword>
<keyword evidence="8" id="KW-0472">Membrane</keyword>
<evidence type="ECO:0000256" key="9">
    <source>
        <dbReference type="ARBA" id="ARBA00023203"/>
    </source>
</evidence>
<evidence type="ECO:0000256" key="14">
    <source>
        <dbReference type="SAM" id="MobiDB-lite"/>
    </source>
</evidence>
<keyword evidence="6" id="KW-1133">Transmembrane helix</keyword>
<dbReference type="EMBL" id="UXSR01000181">
    <property type="protein sequence ID" value="VDD75442.1"/>
    <property type="molecule type" value="Genomic_DNA"/>
</dbReference>
<evidence type="ECO:0000256" key="8">
    <source>
        <dbReference type="ARBA" id="ARBA00023136"/>
    </source>
</evidence>
<evidence type="ECO:0000313" key="17">
    <source>
        <dbReference type="Proteomes" id="UP000267029"/>
    </source>
</evidence>
<dbReference type="FunFam" id="1.10.418.10:FF:000099">
    <property type="entry name" value="Nuclear anchorage protein 1"/>
    <property type="match status" value="1"/>
</dbReference>
<evidence type="ECO:0000313" key="16">
    <source>
        <dbReference type="EMBL" id="VDD75442.1"/>
    </source>
</evidence>
<feature type="domain" description="Calponin-homology (CH)" evidence="15">
    <location>
        <begin position="125"/>
        <end position="233"/>
    </location>
</feature>
<dbReference type="PANTHER" id="PTHR47535">
    <property type="entry name" value="MUSCLE-SPECIFIC PROTEIN 300 KDA, ISOFORM G"/>
    <property type="match status" value="1"/>
</dbReference>
<dbReference type="GO" id="GO:0005856">
    <property type="term" value="C:cytoskeleton"/>
    <property type="evidence" value="ECO:0007669"/>
    <property type="project" value="UniProtKB-SubCell"/>
</dbReference>
<proteinExistence type="predicted"/>
<feature type="domain" description="Calponin-homology (CH)" evidence="15">
    <location>
        <begin position="277"/>
        <end position="386"/>
    </location>
</feature>
<dbReference type="InterPro" id="IPR001589">
    <property type="entry name" value="Actinin_actin-bd_CS"/>
</dbReference>
<dbReference type="InterPro" id="IPR036872">
    <property type="entry name" value="CH_dom_sf"/>
</dbReference>
<dbReference type="SMART" id="SM00033">
    <property type="entry name" value="CH"/>
    <property type="match status" value="2"/>
</dbReference>
<evidence type="ECO:0000256" key="1">
    <source>
        <dbReference type="ARBA" id="ARBA00004245"/>
    </source>
</evidence>
<reference evidence="16 17" key="1">
    <citation type="submission" date="2018-10" db="EMBL/GenBank/DDBJ databases">
        <authorList>
            <consortium name="Pathogen Informatics"/>
        </authorList>
    </citation>
    <scope>NUCLEOTIDE SEQUENCE [LARGE SCALE GENOMIC DNA]</scope>
</reference>
<dbReference type="GO" id="GO:0007097">
    <property type="term" value="P:nuclear migration"/>
    <property type="evidence" value="ECO:0007669"/>
    <property type="project" value="TreeGrafter"/>
</dbReference>
<dbReference type="Pfam" id="PF00307">
    <property type="entry name" value="CH"/>
    <property type="match status" value="2"/>
</dbReference>
<dbReference type="Proteomes" id="UP000267029">
    <property type="component" value="Unassembled WGS sequence"/>
</dbReference>
<sequence>MLTPGRGGYLTSIRYRDVGFFTLPTVDGMHSFGDSCDSLFSSPRGSLDGGTSGYSLYCRLAFGVRNAESWDCIVVRGEAIPIFDTEHTTRKRLQNVKTWNAPPPPPVSVMWSSLMQLPWENGPSMRSFHVDLKEAEMRMVPATPPDYVRDLFTDIRDGIKLLRLLEVLAGVRLPIERASVMQRAHYLSNVKTGLDFLTEERKVKLVNINATDVVDGRPAIVLGLIWSIILSFQIDEHDDVLQDATRIVEKSIKKRPVQLNGSAETPTQKINIPETQATRRKALIAWTGRRISSTLERLGLHQVKDFGVGWRDGRAFCALVHSIDPSCVDLAKIGSSDNKTNLEIAFSAAEKCLGIPRLLDVEDVDVENPDERSIMTYISQFLKEYPTGKKTTSQCHGKGGEAVVKSVDTSLDAVDSAIDPSLVLSASTVSLHNPKPVRREEHMTAHTLLDDEGIRSLLAATSTSLSGSDEDEIEANPEAAQSMPVIRGSPSPRRQARARTYADLRLARVAKTFSRCRAIANIRVTADRTEETRNAVKIIQIENQVSYQPPPPPPP</sequence>
<dbReference type="AlphaFoldDB" id="A0A0R3U484"/>
<name>A0A0R3U484_MESCO</name>
<keyword evidence="9" id="KW-0009">Actin-binding</keyword>
<dbReference type="InterPro" id="IPR052403">
    <property type="entry name" value="LINC-complex_assoc"/>
</dbReference>
<feature type="non-terminal residue" evidence="16">
    <location>
        <position position="555"/>
    </location>
</feature>
<dbReference type="SUPFAM" id="SSF47576">
    <property type="entry name" value="Calponin-homology domain, CH-domain"/>
    <property type="match status" value="1"/>
</dbReference>